<dbReference type="Proteomes" id="UP000681075">
    <property type="component" value="Unassembled WGS sequence"/>
</dbReference>
<dbReference type="AlphaFoldDB" id="A0A8S8X7J3"/>
<dbReference type="Gene3D" id="1.10.600.10">
    <property type="entry name" value="Farnesyl Diphosphate Synthase"/>
    <property type="match status" value="1"/>
</dbReference>
<accession>A0A8S8X7J3</accession>
<comment type="caution">
    <text evidence="1">The sequence shown here is derived from an EMBL/GenBank/DDBJ whole genome shotgun (WGS) entry which is preliminary data.</text>
</comment>
<dbReference type="InterPro" id="IPR008949">
    <property type="entry name" value="Isoprenoid_synthase_dom_sf"/>
</dbReference>
<organism evidence="1 2">
    <name type="scientific">Roseiterribacter gracilis</name>
    <dbReference type="NCBI Taxonomy" id="2812848"/>
    <lineage>
        <taxon>Bacteria</taxon>
        <taxon>Pseudomonadati</taxon>
        <taxon>Pseudomonadota</taxon>
        <taxon>Alphaproteobacteria</taxon>
        <taxon>Rhodospirillales</taxon>
        <taxon>Roseiterribacteraceae</taxon>
        <taxon>Roseiterribacter</taxon>
    </lineage>
</organism>
<name>A0A8S8X7J3_9PROT</name>
<dbReference type="Pfam" id="PF00494">
    <property type="entry name" value="SQS_PSY"/>
    <property type="match status" value="1"/>
</dbReference>
<gene>
    <name evidence="1" type="ORF">TMPK1_06410</name>
</gene>
<sequence>MTGFSTKPAEKGLSSAEGPVAPVADDVAVQLQTLDPERWLTVLLAPRALRPDLIALYGFNLEIAKIREITREPLIGAMRLQWWRDVIEAVFAGAKIPHHGLAQLLAATIRTHALPRAPFDRLLDARELDLEPEGPADLTALDAYARATGGGLCELAVRILGVSDAVALDAARAIGTGWALLGIVRATPFLAGRRQTMLPADQRGIHGVTTTSLFEARAGNGIRLVVEPIAHSARRAFEEGRAMRAAVPRRARSPLLLATLADAHLADLARAGYDPFQLPEPRKDAALRLAFCWLRGRF</sequence>
<dbReference type="EMBL" id="BOPV01000001">
    <property type="protein sequence ID" value="GIL38404.1"/>
    <property type="molecule type" value="Genomic_DNA"/>
</dbReference>
<dbReference type="GO" id="GO:0016765">
    <property type="term" value="F:transferase activity, transferring alkyl or aryl (other than methyl) groups"/>
    <property type="evidence" value="ECO:0007669"/>
    <property type="project" value="UniProtKB-ARBA"/>
</dbReference>
<proteinExistence type="predicted"/>
<evidence type="ECO:0000313" key="2">
    <source>
        <dbReference type="Proteomes" id="UP000681075"/>
    </source>
</evidence>
<keyword evidence="2" id="KW-1185">Reference proteome</keyword>
<evidence type="ECO:0000313" key="1">
    <source>
        <dbReference type="EMBL" id="GIL38404.1"/>
    </source>
</evidence>
<dbReference type="SUPFAM" id="SSF48576">
    <property type="entry name" value="Terpenoid synthases"/>
    <property type="match status" value="1"/>
</dbReference>
<protein>
    <submittedName>
        <fullName evidence="1">Phytoene synthase</fullName>
    </submittedName>
</protein>
<reference evidence="1" key="1">
    <citation type="submission" date="2021-02" db="EMBL/GenBank/DDBJ databases">
        <title>Genome sequence of Rhodospirillales sp. strain TMPK1 isolated from soil.</title>
        <authorList>
            <person name="Nakai R."/>
            <person name="Kusada H."/>
            <person name="Tamaki H."/>
        </authorList>
    </citation>
    <scope>NUCLEOTIDE SEQUENCE</scope>
    <source>
        <strain evidence="1">TMPK1</strain>
    </source>
</reference>
<dbReference type="InterPro" id="IPR002060">
    <property type="entry name" value="Squ/phyt_synthse"/>
</dbReference>
<dbReference type="PANTHER" id="PTHR31480">
    <property type="entry name" value="BIFUNCTIONAL LYCOPENE CYCLASE/PHYTOENE SYNTHASE"/>
    <property type="match status" value="1"/>
</dbReference>